<dbReference type="InterPro" id="IPR043502">
    <property type="entry name" value="DNA/RNA_pol_sf"/>
</dbReference>
<proteinExistence type="predicted"/>
<protein>
    <submittedName>
        <fullName evidence="1">Retrovirus-related Pol polyprotein</fullName>
    </submittedName>
</protein>
<accession>A0A371H664</accession>
<organism evidence="1 2">
    <name type="scientific">Mucuna pruriens</name>
    <name type="common">Velvet bean</name>
    <name type="synonym">Dolichos pruriens</name>
    <dbReference type="NCBI Taxonomy" id="157652"/>
    <lineage>
        <taxon>Eukaryota</taxon>
        <taxon>Viridiplantae</taxon>
        <taxon>Streptophyta</taxon>
        <taxon>Embryophyta</taxon>
        <taxon>Tracheophyta</taxon>
        <taxon>Spermatophyta</taxon>
        <taxon>Magnoliopsida</taxon>
        <taxon>eudicotyledons</taxon>
        <taxon>Gunneridae</taxon>
        <taxon>Pentapetalae</taxon>
        <taxon>rosids</taxon>
        <taxon>fabids</taxon>
        <taxon>Fabales</taxon>
        <taxon>Fabaceae</taxon>
        <taxon>Papilionoideae</taxon>
        <taxon>50 kb inversion clade</taxon>
        <taxon>NPAAA clade</taxon>
        <taxon>indigoferoid/millettioid clade</taxon>
        <taxon>Phaseoleae</taxon>
        <taxon>Mucuna</taxon>
    </lineage>
</organism>
<reference evidence="1" key="1">
    <citation type="submission" date="2018-05" db="EMBL/GenBank/DDBJ databases">
        <title>Draft genome of Mucuna pruriens seed.</title>
        <authorList>
            <person name="Nnadi N.E."/>
            <person name="Vos R."/>
            <person name="Hasami M.H."/>
            <person name="Devisetty U.K."/>
            <person name="Aguiy J.C."/>
        </authorList>
    </citation>
    <scope>NUCLEOTIDE SEQUENCE [LARGE SCALE GENOMIC DNA]</scope>
    <source>
        <strain evidence="1">JCA_2017</strain>
    </source>
</reference>
<comment type="caution">
    <text evidence="1">The sequence shown here is derived from an EMBL/GenBank/DDBJ whole genome shotgun (WGS) entry which is preliminary data.</text>
</comment>
<dbReference type="SUPFAM" id="SSF56672">
    <property type="entry name" value="DNA/RNA polymerases"/>
    <property type="match status" value="1"/>
</dbReference>
<dbReference type="AlphaFoldDB" id="A0A371H664"/>
<dbReference type="PANTHER" id="PTHR24559">
    <property type="entry name" value="TRANSPOSON TY3-I GAG-POL POLYPROTEIN"/>
    <property type="match status" value="1"/>
</dbReference>
<dbReference type="PANTHER" id="PTHR24559:SF444">
    <property type="entry name" value="REVERSE TRANSCRIPTASE DOMAIN-CONTAINING PROTEIN"/>
    <property type="match status" value="1"/>
</dbReference>
<dbReference type="Gene3D" id="3.30.70.270">
    <property type="match status" value="1"/>
</dbReference>
<dbReference type="CDD" id="cd01647">
    <property type="entry name" value="RT_LTR"/>
    <property type="match status" value="1"/>
</dbReference>
<dbReference type="InterPro" id="IPR053134">
    <property type="entry name" value="RNA-dir_DNA_polymerase"/>
</dbReference>
<feature type="non-terminal residue" evidence="1">
    <location>
        <position position="1"/>
    </location>
</feature>
<evidence type="ECO:0000313" key="1">
    <source>
        <dbReference type="EMBL" id="RDX98279.1"/>
    </source>
</evidence>
<dbReference type="OrthoDB" id="1459114at2759"/>
<dbReference type="EMBL" id="QJKJ01003483">
    <property type="protein sequence ID" value="RDX98279.1"/>
    <property type="molecule type" value="Genomic_DNA"/>
</dbReference>
<dbReference type="InterPro" id="IPR043128">
    <property type="entry name" value="Rev_trsase/Diguanyl_cyclase"/>
</dbReference>
<keyword evidence="2" id="KW-1185">Reference proteome</keyword>
<sequence length="411" mass="47046">MEDEEPKEGSALILERPFSMTAKTKIDVHAETFLMEFGDTYMTFNIFEALKHPTKDHSIFSIDTIDGLMDDYFRLGTGSANLADFVNISYIISPQPANATLKPLPKHLKYAYLGDSQQFPVIIANNLNREQEEKLLEILKKQKRGIGWALVDILGINPSICMQKILLEEDARLDHLSISDSQWVSLVQVFPKKSGMTVIKNRQDEMNRWRVCIDYRKLNQVTHKDHFSLSFIDQVLEKLAGYKQTHIALVDQYKTSFTCSFETFIYIRMSFRLYNASIYVKSFEACLDNLSKVLHRCIYSNLVLKFEKLHFKVTKGIILGHLVSARGIEVDKAKIDVIYSLPNPTSMQEVRSFLGHANRPTSIQAAIEGRQLHLRSTLCGRISRAEEKTHVYAHTPSTKLGTIVRANVRRL</sequence>
<name>A0A371H664_MUCPR</name>
<gene>
    <name evidence="1" type="primary">pol</name>
    <name evidence="1" type="ORF">CR513_18824</name>
</gene>
<evidence type="ECO:0000313" key="2">
    <source>
        <dbReference type="Proteomes" id="UP000257109"/>
    </source>
</evidence>
<dbReference type="Proteomes" id="UP000257109">
    <property type="component" value="Unassembled WGS sequence"/>
</dbReference>